<dbReference type="EMBL" id="AMQM01006091">
    <property type="status" value="NOT_ANNOTATED_CDS"/>
    <property type="molecule type" value="Genomic_DNA"/>
</dbReference>
<evidence type="ECO:0000313" key="2">
    <source>
        <dbReference type="EMBL" id="ESN97878.1"/>
    </source>
</evidence>
<dbReference type="CTD" id="20206292"/>
<feature type="compositionally biased region" description="Basic residues" evidence="1">
    <location>
        <begin position="292"/>
        <end position="310"/>
    </location>
</feature>
<dbReference type="EMBL" id="KB097269">
    <property type="protein sequence ID" value="ESN97878.1"/>
    <property type="molecule type" value="Genomic_DNA"/>
</dbReference>
<dbReference type="PANTHER" id="PTHR23227:SF67">
    <property type="entry name" value="CRANIOFACIAL DEVELOPMENT PROTEIN 2-LIKE"/>
    <property type="match status" value="1"/>
</dbReference>
<dbReference type="EnsemblMetazoa" id="HelroT177522">
    <property type="protein sequence ID" value="HelroP177522"/>
    <property type="gene ID" value="HelroG177522"/>
</dbReference>
<gene>
    <name evidence="3" type="primary">20206292</name>
    <name evidence="2" type="ORF">HELRODRAFT_177522</name>
</gene>
<reference evidence="4" key="1">
    <citation type="submission" date="2012-12" db="EMBL/GenBank/DDBJ databases">
        <authorList>
            <person name="Hellsten U."/>
            <person name="Grimwood J."/>
            <person name="Chapman J.A."/>
            <person name="Shapiro H."/>
            <person name="Aerts A."/>
            <person name="Otillar R.P."/>
            <person name="Terry A.Y."/>
            <person name="Boore J.L."/>
            <person name="Simakov O."/>
            <person name="Marletaz F."/>
            <person name="Cho S.-J."/>
            <person name="Edsinger-Gonzales E."/>
            <person name="Havlak P."/>
            <person name="Kuo D.-H."/>
            <person name="Larsson T."/>
            <person name="Lv J."/>
            <person name="Arendt D."/>
            <person name="Savage R."/>
            <person name="Osoegawa K."/>
            <person name="de Jong P."/>
            <person name="Lindberg D.R."/>
            <person name="Seaver E.C."/>
            <person name="Weisblat D.A."/>
            <person name="Putnam N.H."/>
            <person name="Grigoriev I.V."/>
            <person name="Rokhsar D.S."/>
        </authorList>
    </citation>
    <scope>NUCLEOTIDE SEQUENCE</scope>
</reference>
<feature type="compositionally biased region" description="Basic residues" evidence="1">
    <location>
        <begin position="324"/>
        <end position="336"/>
    </location>
</feature>
<feature type="compositionally biased region" description="Basic and acidic residues" evidence="1">
    <location>
        <begin position="356"/>
        <end position="366"/>
    </location>
</feature>
<protein>
    <submittedName>
        <fullName evidence="2 3">Uncharacterized protein</fullName>
    </submittedName>
</protein>
<evidence type="ECO:0000313" key="4">
    <source>
        <dbReference type="Proteomes" id="UP000015101"/>
    </source>
</evidence>
<dbReference type="AlphaFoldDB" id="T1FBU3"/>
<sequence length="793" mass="92052">MIENGAIQTKRKISTSSASTIIERDFSRFAHSKQQITRETLFRKLYKNIGNNEQTCYNYTLRPRGDGLLGRYRLRLTNLTSGSLKNFRENNFFSLGQINVDDKAINYLSSNNLSVQSNVFSMSTTDYHDNSPRTAPVQLSNFRTTMCTACAGHKAKYANNKFDYSFSNIKSFSIPKISVRTSPLLISTCMPVGRHSIEAEKFPTENHIETNLNNVKKTVSRCTVHKNNAVGNDDKMFSEKCEENSNPVIINKLANDDQLKNYMNSNNIKKILNSNIHNNKVVATNLLEKNTKKSKSQKRYLKKQMKKAKTEHRNISNFKDRTKVIKGKRKKTKSRKRLSERVLSKSSSKHLQKLKMNNDQKGSDKEKRTYGHLVNHVGSISDLLSKDFLQIHKLLNEIENKREFKQVKVTQMLSHDPGRMLLKDMDDIDSLLDDMYDFRDHKCAVLNKIMTMQARKDKEMAKLQTDWNKAANNNRNQHNDKDNFSQINNNNILDEVEWECRKNAEELNQVFYFVDNIRRNKMFLLQIEKNKIMDKQTNNETYWYKKTQKNLEKPGKIKEKYITQLSTNSDFNNQINFNLNKYSDEKVSERKECHHDKYSESNNQSVNKALYQQNLKNSLQKEKPESSHEKHFVKMSDFTCQCKSSVDTGVDESYLKQALEFYNIWAKPLELTETFTDCFFERITMISPNNNNCNEILLTVSKESLIKNVALTPNRPTTQTTCTAKDEQKTGECSTCDLNGYVGEKTDGFDNVHGGFGYGERNEDENRILEFAESHGFCLLNTYFRKKLEHLIT</sequence>
<keyword evidence="4" id="KW-1185">Reference proteome</keyword>
<evidence type="ECO:0000313" key="3">
    <source>
        <dbReference type="EnsemblMetazoa" id="HelroP177522"/>
    </source>
</evidence>
<dbReference type="PANTHER" id="PTHR23227">
    <property type="entry name" value="BUCENTAUR RELATED"/>
    <property type="match status" value="1"/>
</dbReference>
<reference evidence="2 4" key="2">
    <citation type="journal article" date="2013" name="Nature">
        <title>Insights into bilaterian evolution from three spiralian genomes.</title>
        <authorList>
            <person name="Simakov O."/>
            <person name="Marletaz F."/>
            <person name="Cho S.J."/>
            <person name="Edsinger-Gonzales E."/>
            <person name="Havlak P."/>
            <person name="Hellsten U."/>
            <person name="Kuo D.H."/>
            <person name="Larsson T."/>
            <person name="Lv J."/>
            <person name="Arendt D."/>
            <person name="Savage R."/>
            <person name="Osoegawa K."/>
            <person name="de Jong P."/>
            <person name="Grimwood J."/>
            <person name="Chapman J.A."/>
            <person name="Shapiro H."/>
            <person name="Aerts A."/>
            <person name="Otillar R.P."/>
            <person name="Terry A.Y."/>
            <person name="Boore J.L."/>
            <person name="Grigoriev I.V."/>
            <person name="Lindberg D.R."/>
            <person name="Seaver E.C."/>
            <person name="Weisblat D.A."/>
            <person name="Putnam N.H."/>
            <person name="Rokhsar D.S."/>
        </authorList>
    </citation>
    <scope>NUCLEOTIDE SEQUENCE</scope>
</reference>
<dbReference type="InParanoid" id="T1FBU3"/>
<dbReference type="HOGENOM" id="CLU_354226_0_0_1"/>
<accession>T1FBU3</accession>
<dbReference type="GeneID" id="20206292"/>
<dbReference type="OrthoDB" id="6253503at2759"/>
<dbReference type="KEGG" id="hro:HELRODRAFT_177522"/>
<feature type="region of interest" description="Disordered" evidence="1">
    <location>
        <begin position="289"/>
        <end position="366"/>
    </location>
</feature>
<feature type="compositionally biased region" description="Basic and acidic residues" evidence="1">
    <location>
        <begin position="311"/>
        <end position="323"/>
    </location>
</feature>
<dbReference type="Proteomes" id="UP000015101">
    <property type="component" value="Unassembled WGS sequence"/>
</dbReference>
<dbReference type="EMBL" id="AMQM01006092">
    <property type="status" value="NOT_ANNOTATED_CDS"/>
    <property type="molecule type" value="Genomic_DNA"/>
</dbReference>
<evidence type="ECO:0000256" key="1">
    <source>
        <dbReference type="SAM" id="MobiDB-lite"/>
    </source>
</evidence>
<proteinExistence type="predicted"/>
<reference evidence="3" key="3">
    <citation type="submission" date="2015-06" db="UniProtKB">
        <authorList>
            <consortium name="EnsemblMetazoa"/>
        </authorList>
    </citation>
    <scope>IDENTIFICATION</scope>
</reference>
<dbReference type="RefSeq" id="XP_009023955.1">
    <property type="nucleotide sequence ID" value="XM_009025707.1"/>
</dbReference>
<organism evidence="3 4">
    <name type="scientific">Helobdella robusta</name>
    <name type="common">Californian leech</name>
    <dbReference type="NCBI Taxonomy" id="6412"/>
    <lineage>
        <taxon>Eukaryota</taxon>
        <taxon>Metazoa</taxon>
        <taxon>Spiralia</taxon>
        <taxon>Lophotrochozoa</taxon>
        <taxon>Annelida</taxon>
        <taxon>Clitellata</taxon>
        <taxon>Hirudinea</taxon>
        <taxon>Rhynchobdellida</taxon>
        <taxon>Glossiphoniidae</taxon>
        <taxon>Helobdella</taxon>
    </lineage>
</organism>
<name>T1FBU3_HELRO</name>
<dbReference type="InterPro" id="IPR027124">
    <property type="entry name" value="Swc5/CFDP1/2"/>
</dbReference>